<dbReference type="EMBL" id="CP003493">
    <property type="protein sequence ID" value="AFV90780.1"/>
    <property type="molecule type" value="Genomic_DNA"/>
</dbReference>
<name>K7SNL8_ACIA4</name>
<dbReference type="GO" id="GO:0016616">
    <property type="term" value="F:oxidoreductase activity, acting on the CH-OH group of donors, NAD or NADP as acceptor"/>
    <property type="evidence" value="ECO:0007669"/>
    <property type="project" value="UniProtKB-ARBA"/>
</dbReference>
<dbReference type="PANTHER" id="PTHR44196">
    <property type="entry name" value="DEHYDROGENASE/REDUCTASE SDR FAMILY MEMBER 7B"/>
    <property type="match status" value="1"/>
</dbReference>
<dbReference type="eggNOG" id="COG4221">
    <property type="taxonomic scope" value="Bacteria"/>
</dbReference>
<evidence type="ECO:0000313" key="6">
    <source>
        <dbReference type="Proteomes" id="UP000000214"/>
    </source>
</evidence>
<dbReference type="AlphaFoldDB" id="K7SNL8"/>
<sequence length="253" mass="26634">MTDHALKGSVALVTGASSGIGRATARRLAASGASVAIVARRADRLEELADELRTSGTTVLTVTADLVDRAAARATVEQAVAELGRLDAVVNAAGLMLNGPTGELTLDDWDRMVDINLRGLLNVTKPALPHLLAAAEDGPRQVSDLVNISSVAGRFAAATTAGYNATKFGVTALSEALRQEYAGQHLRVSVIEPGRVDTELFDHRDRAAEDFAAVFGQIQPLQPEDVAAAIGYIITNPRHVAVNEIVIRPTEQA</sequence>
<dbReference type="InterPro" id="IPR002347">
    <property type="entry name" value="SDR_fam"/>
</dbReference>
<dbReference type="STRING" id="1171373.PACID_30150"/>
<dbReference type="Proteomes" id="UP000000214">
    <property type="component" value="Chromosome"/>
</dbReference>
<dbReference type="FunFam" id="3.40.50.720:FF:000047">
    <property type="entry name" value="NADP-dependent L-serine/L-allo-threonine dehydrogenase"/>
    <property type="match status" value="1"/>
</dbReference>
<evidence type="ECO:0000256" key="2">
    <source>
        <dbReference type="ARBA" id="ARBA00023002"/>
    </source>
</evidence>
<gene>
    <name evidence="5" type="ordered locus">PACID_30150</name>
</gene>
<evidence type="ECO:0000256" key="1">
    <source>
        <dbReference type="ARBA" id="ARBA00006484"/>
    </source>
</evidence>
<dbReference type="GO" id="GO:0016020">
    <property type="term" value="C:membrane"/>
    <property type="evidence" value="ECO:0007669"/>
    <property type="project" value="TreeGrafter"/>
</dbReference>
<evidence type="ECO:0000256" key="3">
    <source>
        <dbReference type="RuleBase" id="RU000363"/>
    </source>
</evidence>
<dbReference type="PRINTS" id="PR00081">
    <property type="entry name" value="GDHRDH"/>
</dbReference>
<reference evidence="5 6" key="1">
    <citation type="journal article" date="2012" name="BMC Genomics">
        <title>The genome sequence of Propionibacterium acidipropionici provides insights into its biotechnological and industrial potential.</title>
        <authorList>
            <person name="Parizzi L.P."/>
            <person name="Grassi M.C."/>
            <person name="Llerena L.A."/>
            <person name="Carazzolle M.F."/>
            <person name="Queiroz V.L."/>
            <person name="Lunardi I."/>
            <person name="Zeidler A.F."/>
            <person name="Teixeira P.J."/>
            <person name="Mieczkowski P."/>
            <person name="Rincones J."/>
            <person name="Pereira G.A."/>
        </authorList>
    </citation>
    <scope>NUCLEOTIDE SEQUENCE [LARGE SCALE GENOMIC DNA]</scope>
    <source>
        <strain evidence="6">ATCC 4875 / DSM 20272 / JCM 6432 / NBRC 12425 / NCIMB 8070</strain>
    </source>
</reference>
<dbReference type="KEGG" id="pbo:PACID_30150"/>
<dbReference type="SMART" id="SM00822">
    <property type="entry name" value="PKS_KR"/>
    <property type="match status" value="1"/>
</dbReference>
<comment type="similarity">
    <text evidence="1 3">Belongs to the short-chain dehydrogenases/reductases (SDR) family.</text>
</comment>
<dbReference type="PANTHER" id="PTHR44196:SF1">
    <property type="entry name" value="DEHYDROGENASE_REDUCTASE SDR FAMILY MEMBER 7B"/>
    <property type="match status" value="1"/>
</dbReference>
<dbReference type="PATRIC" id="fig|1171373.8.peg.2965"/>
<dbReference type="InterPro" id="IPR036291">
    <property type="entry name" value="NAD(P)-bd_dom_sf"/>
</dbReference>
<dbReference type="PROSITE" id="PS00061">
    <property type="entry name" value="ADH_SHORT"/>
    <property type="match status" value="1"/>
</dbReference>
<keyword evidence="2" id="KW-0560">Oxidoreductase</keyword>
<evidence type="ECO:0000259" key="4">
    <source>
        <dbReference type="SMART" id="SM00822"/>
    </source>
</evidence>
<dbReference type="RefSeq" id="WP_015071676.1">
    <property type="nucleotide sequence ID" value="NC_019395.1"/>
</dbReference>
<dbReference type="SUPFAM" id="SSF51735">
    <property type="entry name" value="NAD(P)-binding Rossmann-fold domains"/>
    <property type="match status" value="1"/>
</dbReference>
<dbReference type="InterPro" id="IPR057326">
    <property type="entry name" value="KR_dom"/>
</dbReference>
<feature type="domain" description="Ketoreductase" evidence="4">
    <location>
        <begin position="9"/>
        <end position="199"/>
    </location>
</feature>
<proteinExistence type="inferred from homology"/>
<dbReference type="Gene3D" id="3.40.50.720">
    <property type="entry name" value="NAD(P)-binding Rossmann-like Domain"/>
    <property type="match status" value="1"/>
</dbReference>
<dbReference type="Pfam" id="PF00106">
    <property type="entry name" value="adh_short"/>
    <property type="match status" value="1"/>
</dbReference>
<evidence type="ECO:0000313" key="5">
    <source>
        <dbReference type="EMBL" id="AFV90780.1"/>
    </source>
</evidence>
<dbReference type="HOGENOM" id="CLU_010194_2_10_11"/>
<dbReference type="PRINTS" id="PR00080">
    <property type="entry name" value="SDRFAMILY"/>
</dbReference>
<dbReference type="InterPro" id="IPR020904">
    <property type="entry name" value="Sc_DH/Rdtase_CS"/>
</dbReference>
<accession>K7SNL8</accession>
<organism evidence="5 6">
    <name type="scientific">Acidipropionibacterium acidipropionici (strain ATCC 4875 / DSM 20272 / JCM 6432 / NBRC 12425 / NCIMB 8070 / 4)</name>
    <name type="common">Propionibacterium acidipropionici</name>
    <dbReference type="NCBI Taxonomy" id="1171373"/>
    <lineage>
        <taxon>Bacteria</taxon>
        <taxon>Bacillati</taxon>
        <taxon>Actinomycetota</taxon>
        <taxon>Actinomycetes</taxon>
        <taxon>Propionibacteriales</taxon>
        <taxon>Propionibacteriaceae</taxon>
        <taxon>Acidipropionibacterium</taxon>
    </lineage>
</organism>
<protein>
    <submittedName>
        <fullName evidence="5">Clavaldehyde dehydrogenase</fullName>
    </submittedName>
</protein>